<evidence type="ECO:0000256" key="2">
    <source>
        <dbReference type="SAM" id="SignalP"/>
    </source>
</evidence>
<sequence length="238" mass="24057">MRTPSLPSWMWSLGLATFLGLTACGGSGDKEPGDGNGEQEDAGTDPEISPPANPFADRVVSFQPGASAGFGQDLFPTVVLGPPRGEGSSAGSLDVLSLGRQGVIVLEFTDIAVVDGPGVDLIVFENAFVRFPETGVVAVSDDGVTWSEFPCDATNRAGGFPGCAGVKPVFSHPDNGISPTDPAVAGGDGFDLAALGLSRARFVRIRDSGANGYSGTSGGFDLDAVAVVNGVSLLGPSP</sequence>
<protein>
    <submittedName>
        <fullName evidence="3">Cell surface protein</fullName>
    </submittedName>
</protein>
<feature type="chain" id="PRO_5045053690" evidence="2">
    <location>
        <begin position="24"/>
        <end position="238"/>
    </location>
</feature>
<gene>
    <name evidence="3" type="ORF">POL68_36080</name>
</gene>
<evidence type="ECO:0000313" key="4">
    <source>
        <dbReference type="Proteomes" id="UP001221838"/>
    </source>
</evidence>
<keyword evidence="4" id="KW-1185">Reference proteome</keyword>
<accession>A0ABT5DNJ1</accession>
<comment type="caution">
    <text evidence="3">The sequence shown here is derived from an EMBL/GenBank/DDBJ whole genome shotgun (WGS) entry which is preliminary data.</text>
</comment>
<reference evidence="3 4" key="1">
    <citation type="submission" date="2022-11" db="EMBL/GenBank/DDBJ databases">
        <title>Minimal conservation of predation-associated metabolite biosynthetic gene clusters underscores biosynthetic potential of Myxococcota including descriptions for ten novel species: Archangium lansinium sp. nov., Myxococcus landrumus sp. nov., Nannocystis bai.</title>
        <authorList>
            <person name="Ahearne A."/>
            <person name="Stevens C."/>
            <person name="Dowd S."/>
        </authorList>
    </citation>
    <scope>NUCLEOTIDE SEQUENCE [LARGE SCALE GENOMIC DNA]</scope>
    <source>
        <strain evidence="3 4">NCWAL01</strain>
    </source>
</reference>
<feature type="region of interest" description="Disordered" evidence="1">
    <location>
        <begin position="25"/>
        <end position="56"/>
    </location>
</feature>
<name>A0ABT5DNJ1_9BACT</name>
<organism evidence="3 4">
    <name type="scientific">Stigmatella ashevillensis</name>
    <dbReference type="NCBI Taxonomy" id="2995309"/>
    <lineage>
        <taxon>Bacteria</taxon>
        <taxon>Pseudomonadati</taxon>
        <taxon>Myxococcota</taxon>
        <taxon>Myxococcia</taxon>
        <taxon>Myxococcales</taxon>
        <taxon>Cystobacterineae</taxon>
        <taxon>Archangiaceae</taxon>
        <taxon>Stigmatella</taxon>
    </lineage>
</organism>
<dbReference type="PROSITE" id="PS51257">
    <property type="entry name" value="PROKAR_LIPOPROTEIN"/>
    <property type="match status" value="1"/>
</dbReference>
<keyword evidence="2" id="KW-0732">Signal</keyword>
<dbReference type="Proteomes" id="UP001221838">
    <property type="component" value="Unassembled WGS sequence"/>
</dbReference>
<evidence type="ECO:0000313" key="3">
    <source>
        <dbReference type="EMBL" id="MDC0713941.1"/>
    </source>
</evidence>
<dbReference type="EMBL" id="JAQNDM010000002">
    <property type="protein sequence ID" value="MDC0713941.1"/>
    <property type="molecule type" value="Genomic_DNA"/>
</dbReference>
<dbReference type="RefSeq" id="WP_272144411.1">
    <property type="nucleotide sequence ID" value="NZ_JAQNDM010000002.1"/>
</dbReference>
<proteinExistence type="predicted"/>
<feature type="signal peptide" evidence="2">
    <location>
        <begin position="1"/>
        <end position="23"/>
    </location>
</feature>
<evidence type="ECO:0000256" key="1">
    <source>
        <dbReference type="SAM" id="MobiDB-lite"/>
    </source>
</evidence>